<keyword evidence="1" id="KW-0147">Chitin-binding</keyword>
<gene>
    <name evidence="9" type="primary">LOC101850240</name>
</gene>
<evidence type="ECO:0000256" key="6">
    <source>
        <dbReference type="SAM" id="SignalP"/>
    </source>
</evidence>
<keyword evidence="4" id="KW-1015">Disulfide bond</keyword>
<feature type="chain" id="PRO_5046725070" evidence="6">
    <location>
        <begin position="18"/>
        <end position="137"/>
    </location>
</feature>
<name>A0ABM0ZXR2_APLCA</name>
<dbReference type="InterPro" id="IPR051940">
    <property type="entry name" value="Chitin_bind-dev_reg"/>
</dbReference>
<evidence type="ECO:0000256" key="3">
    <source>
        <dbReference type="ARBA" id="ARBA00022737"/>
    </source>
</evidence>
<evidence type="ECO:0000256" key="5">
    <source>
        <dbReference type="ARBA" id="ARBA00023180"/>
    </source>
</evidence>
<evidence type="ECO:0000256" key="2">
    <source>
        <dbReference type="ARBA" id="ARBA00022729"/>
    </source>
</evidence>
<dbReference type="InterPro" id="IPR002557">
    <property type="entry name" value="Chitin-bd_dom"/>
</dbReference>
<evidence type="ECO:0000256" key="4">
    <source>
        <dbReference type="ARBA" id="ARBA00023157"/>
    </source>
</evidence>
<dbReference type="PROSITE" id="PS50940">
    <property type="entry name" value="CHIT_BIND_II"/>
    <property type="match status" value="2"/>
</dbReference>
<reference evidence="9" key="1">
    <citation type="submission" date="2025-08" db="UniProtKB">
        <authorList>
            <consortium name="RefSeq"/>
        </authorList>
    </citation>
    <scope>IDENTIFICATION</scope>
</reference>
<keyword evidence="2 6" id="KW-0732">Signal</keyword>
<proteinExistence type="predicted"/>
<organism evidence="8 9">
    <name type="scientific">Aplysia californica</name>
    <name type="common">California sea hare</name>
    <dbReference type="NCBI Taxonomy" id="6500"/>
    <lineage>
        <taxon>Eukaryota</taxon>
        <taxon>Metazoa</taxon>
        <taxon>Spiralia</taxon>
        <taxon>Lophotrochozoa</taxon>
        <taxon>Mollusca</taxon>
        <taxon>Gastropoda</taxon>
        <taxon>Heterobranchia</taxon>
        <taxon>Euthyneura</taxon>
        <taxon>Tectipleura</taxon>
        <taxon>Aplysiida</taxon>
        <taxon>Aplysioidea</taxon>
        <taxon>Aplysiidae</taxon>
        <taxon>Aplysia</taxon>
    </lineage>
</organism>
<protein>
    <submittedName>
        <fullName evidence="9">Chondroitin proteoglycan 2</fullName>
    </submittedName>
</protein>
<sequence length="137" mass="14331">MNPALVILILLPAAVLSDVCDGKPDGNIEIGCRAYTECKGGVATAIACDTDMAYNQDTGVCDNAANVPPPCGVFKNCTNINDGHYADTDNSCKSYYTCISGQFVGHNFCPAALIFNEAQQSCDWPKATPPPCGTASS</sequence>
<dbReference type="SMART" id="SM00494">
    <property type="entry name" value="ChtBD2"/>
    <property type="match status" value="2"/>
</dbReference>
<evidence type="ECO:0000313" key="9">
    <source>
        <dbReference type="RefSeq" id="XP_012936665.1"/>
    </source>
</evidence>
<dbReference type="PANTHER" id="PTHR23301">
    <property type="entry name" value="CHITIN BINDING PERITROPHIN-A"/>
    <property type="match status" value="1"/>
</dbReference>
<keyword evidence="3" id="KW-0677">Repeat</keyword>
<dbReference type="InterPro" id="IPR036508">
    <property type="entry name" value="Chitin-bd_dom_sf"/>
</dbReference>
<dbReference type="Pfam" id="PF01607">
    <property type="entry name" value="CBM_14"/>
    <property type="match status" value="2"/>
</dbReference>
<dbReference type="Proteomes" id="UP000694888">
    <property type="component" value="Unplaced"/>
</dbReference>
<evidence type="ECO:0000256" key="1">
    <source>
        <dbReference type="ARBA" id="ARBA00022669"/>
    </source>
</evidence>
<accession>A0ABM0ZXR2</accession>
<keyword evidence="5" id="KW-0325">Glycoprotein</keyword>
<dbReference type="PANTHER" id="PTHR23301:SF0">
    <property type="entry name" value="CHITIN-BINDING TYPE-2 DOMAIN-CONTAINING PROTEIN-RELATED"/>
    <property type="match status" value="1"/>
</dbReference>
<dbReference type="GeneID" id="101850240"/>
<feature type="domain" description="Chitin-binding type-2" evidence="7">
    <location>
        <begin position="74"/>
        <end position="134"/>
    </location>
</feature>
<keyword evidence="8" id="KW-1185">Reference proteome</keyword>
<dbReference type="Gene3D" id="2.170.140.10">
    <property type="entry name" value="Chitin binding domain"/>
    <property type="match status" value="2"/>
</dbReference>
<feature type="signal peptide" evidence="6">
    <location>
        <begin position="1"/>
        <end position="17"/>
    </location>
</feature>
<feature type="domain" description="Chitin-binding type-2" evidence="7">
    <location>
        <begin position="17"/>
        <end position="73"/>
    </location>
</feature>
<dbReference type="SUPFAM" id="SSF57625">
    <property type="entry name" value="Invertebrate chitin-binding proteins"/>
    <property type="match status" value="2"/>
</dbReference>
<evidence type="ECO:0000313" key="8">
    <source>
        <dbReference type="Proteomes" id="UP000694888"/>
    </source>
</evidence>
<dbReference type="RefSeq" id="XP_012936665.1">
    <property type="nucleotide sequence ID" value="XM_013081211.1"/>
</dbReference>
<evidence type="ECO:0000259" key="7">
    <source>
        <dbReference type="PROSITE" id="PS50940"/>
    </source>
</evidence>